<dbReference type="PANTHER" id="PTHR10566:SF113">
    <property type="entry name" value="PROTEIN ACTIVITY OF BC1 COMPLEX KINASE 7, CHLOROPLASTIC"/>
    <property type="match status" value="1"/>
</dbReference>
<dbReference type="InterPro" id="IPR011009">
    <property type="entry name" value="Kinase-like_dom_sf"/>
</dbReference>
<keyword evidence="2" id="KW-1133">Transmembrane helix</keyword>
<accession>A0A521G0D3</accession>
<dbReference type="Proteomes" id="UP000316238">
    <property type="component" value="Unassembled WGS sequence"/>
</dbReference>
<comment type="caution">
    <text evidence="4">The sequence shown here is derived from an EMBL/GenBank/DDBJ whole genome shotgun (WGS) entry which is preliminary data.</text>
</comment>
<evidence type="ECO:0000256" key="1">
    <source>
        <dbReference type="ARBA" id="ARBA00009670"/>
    </source>
</evidence>
<proteinExistence type="inferred from homology"/>
<reference evidence="4" key="1">
    <citation type="submission" date="2017-07" db="EMBL/GenBank/DDBJ databases">
        <title>The cable genome - Insights into the physiology and evolution of filamentous bacteria capable of sulfide oxidation via long distance electron transfer.</title>
        <authorList>
            <person name="Thorup C."/>
            <person name="Bjerg J.T."/>
            <person name="Schreiber L."/>
            <person name="Nielsen L.P."/>
            <person name="Kjeldsen K.U."/>
            <person name="Boesen T."/>
            <person name="Boggild A."/>
            <person name="Meysman F."/>
            <person name="Geelhoed J."/>
            <person name="Schramm A."/>
        </authorList>
    </citation>
    <scope>NUCLEOTIDE SEQUENCE [LARGE SCALE GENOMIC DNA]</scope>
    <source>
        <strain evidence="4">GS</strain>
    </source>
</reference>
<evidence type="ECO:0000256" key="2">
    <source>
        <dbReference type="SAM" id="Phobius"/>
    </source>
</evidence>
<gene>
    <name evidence="4" type="ORF">CDV28_1254</name>
</gene>
<organism evidence="4 5">
    <name type="scientific">Candidatus Electronema aureum</name>
    <dbReference type="NCBI Taxonomy" id="2005002"/>
    <lineage>
        <taxon>Bacteria</taxon>
        <taxon>Pseudomonadati</taxon>
        <taxon>Thermodesulfobacteriota</taxon>
        <taxon>Desulfobulbia</taxon>
        <taxon>Desulfobulbales</taxon>
        <taxon>Desulfobulbaceae</taxon>
        <taxon>Candidatus Electronema</taxon>
    </lineage>
</organism>
<feature type="transmembrane region" description="Helical" evidence="2">
    <location>
        <begin position="549"/>
        <end position="570"/>
    </location>
</feature>
<dbReference type="SUPFAM" id="SSF56112">
    <property type="entry name" value="Protein kinase-like (PK-like)"/>
    <property type="match status" value="1"/>
</dbReference>
<keyword evidence="2" id="KW-0472">Membrane</keyword>
<keyword evidence="2" id="KW-0812">Transmembrane</keyword>
<evidence type="ECO:0000259" key="3">
    <source>
        <dbReference type="Pfam" id="PF03109"/>
    </source>
</evidence>
<dbReference type="EMBL" id="NQJD01000025">
    <property type="protein sequence ID" value="TAA74472.1"/>
    <property type="molecule type" value="Genomic_DNA"/>
</dbReference>
<feature type="transmembrane region" description="Helical" evidence="2">
    <location>
        <begin position="519"/>
        <end position="537"/>
    </location>
</feature>
<dbReference type="CDD" id="cd05121">
    <property type="entry name" value="ABC1_ADCK3-like"/>
    <property type="match status" value="1"/>
</dbReference>
<feature type="domain" description="ABC1 atypical kinase-like" evidence="3">
    <location>
        <begin position="106"/>
        <end position="358"/>
    </location>
</feature>
<dbReference type="AlphaFoldDB" id="A0A521G0D3"/>
<dbReference type="PANTHER" id="PTHR10566">
    <property type="entry name" value="CHAPERONE-ACTIVITY OF BC1 COMPLEX CABC1 -RELATED"/>
    <property type="match status" value="1"/>
</dbReference>
<dbReference type="InterPro" id="IPR004147">
    <property type="entry name" value="ABC1_dom"/>
</dbReference>
<dbReference type="InterPro" id="IPR050154">
    <property type="entry name" value="UbiB_kinase"/>
</dbReference>
<protein>
    <submittedName>
        <fullName evidence="4">2-octaprenylphenol hydroxylase</fullName>
    </submittedName>
</protein>
<name>A0A521G0D3_9BACT</name>
<dbReference type="Pfam" id="PF03109">
    <property type="entry name" value="ABC1"/>
    <property type="match status" value="1"/>
</dbReference>
<sequence>MISIKQFGVFNRTFRHLSRYQQILRVLFRYGFSDLADHLHLDQYGLQMFSRSKSGDQEQDQIFRHSRPARLRMVLEELGPTFIKLGQLLSVRPDIVPPDYLKELTKLQDNVPPFSYEEVRQIFQEDLGKEPTEIFTSFSTEPVAAASISQVHHAQIVMRDPDGIERERKVVVKVQRPRLEKIIAIDLEILARIAQLMEDHLEEVQGHRPTAIVHEFARSLSREIDFTIELTNIQHFARQFAGCPEIYVPEAFPVLSSDRILVMEQIDGIKASNVERLRAAGYDLTLLAERGARLVMEQVFTHGFFHADPHPGNIFFLPGNVVCFIDFGQMGRLLFKDRESFIELVGSIVSGDESKVTSALLKMTVQQGEFDRDALSLDISDFMSRYLHLSIGDLEIGKIHWELLRLFSRHHMFLKPSLYLMLKSLGTAEGVGLMLDPQIEMLSLAKPFIKKIKLERISPRRLAQEAAETSRQYLSLLRDLPAETRSVLAMLRQGKVRLELEHHGLRPLERSLNQASNRISYAIVLAALIIGSSLVVLSGIKPKWHDIPIIGVVGFLLAGFMGFGLLISILRQGRGRV</sequence>
<evidence type="ECO:0000313" key="4">
    <source>
        <dbReference type="EMBL" id="TAA74472.1"/>
    </source>
</evidence>
<evidence type="ECO:0000313" key="5">
    <source>
        <dbReference type="Proteomes" id="UP000316238"/>
    </source>
</evidence>
<comment type="similarity">
    <text evidence="1">Belongs to the protein kinase superfamily. ADCK protein kinase family.</text>
</comment>
<keyword evidence="5" id="KW-1185">Reference proteome</keyword>